<comment type="similarity">
    <text evidence="2">Belongs to the glutaminyl-peptide cyclotransferase family.</text>
</comment>
<dbReference type="CDD" id="cd05380">
    <property type="entry name" value="CAP_euk"/>
    <property type="match status" value="1"/>
</dbReference>
<evidence type="ECO:0000256" key="3">
    <source>
        <dbReference type="ARBA" id="ARBA00012012"/>
    </source>
</evidence>
<dbReference type="InterPro" id="IPR043708">
    <property type="entry name" value="DUF5648"/>
</dbReference>
<evidence type="ECO:0000259" key="7">
    <source>
        <dbReference type="SMART" id="SM00198"/>
    </source>
</evidence>
<keyword evidence="4 8" id="KW-0808">Transferase</keyword>
<dbReference type="InterPro" id="IPR040234">
    <property type="entry name" value="QC/QCL"/>
</dbReference>
<evidence type="ECO:0000313" key="9">
    <source>
        <dbReference type="Proteomes" id="UP000054826"/>
    </source>
</evidence>
<evidence type="ECO:0000256" key="5">
    <source>
        <dbReference type="ARBA" id="ARBA00023315"/>
    </source>
</evidence>
<dbReference type="Proteomes" id="UP000054826">
    <property type="component" value="Unassembled WGS sequence"/>
</dbReference>
<evidence type="ECO:0000256" key="2">
    <source>
        <dbReference type="ARBA" id="ARBA00006014"/>
    </source>
</evidence>
<feature type="chain" id="PRO_5006880589" description="glutaminyl-peptide cyclotransferase" evidence="6">
    <location>
        <begin position="21"/>
        <end position="1463"/>
    </location>
</feature>
<dbReference type="PANTHER" id="PTHR12283:SF6">
    <property type="entry name" value="GLUTAMINYL-PEPTIDE CYCLOTRANSFERASE-RELATED"/>
    <property type="match status" value="1"/>
</dbReference>
<organism evidence="8 9">
    <name type="scientific">Trichinella pseudospiralis</name>
    <name type="common">Parasitic roundworm</name>
    <dbReference type="NCBI Taxonomy" id="6337"/>
    <lineage>
        <taxon>Eukaryota</taxon>
        <taxon>Metazoa</taxon>
        <taxon>Ecdysozoa</taxon>
        <taxon>Nematoda</taxon>
        <taxon>Enoplea</taxon>
        <taxon>Dorylaimia</taxon>
        <taxon>Trichinellida</taxon>
        <taxon>Trichinellidae</taxon>
        <taxon>Trichinella</taxon>
    </lineage>
</organism>
<evidence type="ECO:0000313" key="8">
    <source>
        <dbReference type="EMBL" id="KRZ36777.1"/>
    </source>
</evidence>
<keyword evidence="5" id="KW-0012">Acyltransferase</keyword>
<evidence type="ECO:0000256" key="1">
    <source>
        <dbReference type="ARBA" id="ARBA00000001"/>
    </source>
</evidence>
<evidence type="ECO:0000256" key="6">
    <source>
        <dbReference type="SAM" id="SignalP"/>
    </source>
</evidence>
<dbReference type="EC" id="2.3.2.5" evidence="3"/>
<feature type="signal peptide" evidence="6">
    <location>
        <begin position="1"/>
        <end position="20"/>
    </location>
</feature>
<feature type="domain" description="SCP" evidence="7">
    <location>
        <begin position="703"/>
        <end position="838"/>
    </location>
</feature>
<dbReference type="SUPFAM" id="SSF53187">
    <property type="entry name" value="Zn-dependent exopeptidases"/>
    <property type="match status" value="1"/>
</dbReference>
<dbReference type="Pfam" id="PF18885">
    <property type="entry name" value="DUF5648"/>
    <property type="match status" value="3"/>
</dbReference>
<dbReference type="Gene3D" id="3.40.33.10">
    <property type="entry name" value="CAP"/>
    <property type="match status" value="3"/>
</dbReference>
<keyword evidence="6" id="KW-0732">Signal</keyword>
<dbReference type="Gene3D" id="3.40.630.10">
    <property type="entry name" value="Zn peptidases"/>
    <property type="match status" value="1"/>
</dbReference>
<dbReference type="SUPFAM" id="SSF55797">
    <property type="entry name" value="PR-1-like"/>
    <property type="match status" value="3"/>
</dbReference>
<dbReference type="InterPro" id="IPR007484">
    <property type="entry name" value="Peptidase_M28"/>
</dbReference>
<dbReference type="GO" id="GO:0016603">
    <property type="term" value="F:glutaminyl-peptide cyclotransferase activity"/>
    <property type="evidence" value="ECO:0007669"/>
    <property type="project" value="UniProtKB-EC"/>
</dbReference>
<protein>
    <recommendedName>
        <fullName evidence="3">glutaminyl-peptide cyclotransferase</fullName>
        <ecNumber evidence="3">2.3.2.5</ecNumber>
    </recommendedName>
</protein>
<proteinExistence type="inferred from homology"/>
<sequence length="1463" mass="166922">MNNCILFFSALFSLSQLSLQQGTPKPFNDLGKVMMVSIHNTVRGDAPDQSNVQCLTNWDSTLESYAQNLANTCNRTAPANSPYGLAYSSEISEANITPQAFVETLGNSFSLFYNPDTNQCDEADRTDCNAGRQIVWFQGDKLGCGRANCTGRDFVICAYTFQASLQTRPYSRDPLGPCANCPSHKTTCTAKLCCIPDNDGSSTPSTSVTSCGEKPANLVDLVRFWSDALTQNYLVTSQSEINALSVQSRTNSLGAVGKIPLERSTSCPYLTPIYKLYAASATSNYYMIDSSLKQQRLTEGYTDQGIVGYAVPAQHLCNASVAIYEFYAPGNGIVQVAPSTAPGALAGQYNWKFTAMELLALLLILTVSFGHSYGQTGTPVPFSKAEKIDLFFNSDQVKCNVRFGIKGHCKFQWDASLEKYAQTIANSCSSIKMTNNSAIEKFSNLFYRNYDCHANISEDSLLKSHNQDDEKFWSEIEKLGCGRSICENGIFIVCAYLTENYNSIMHVSLGMNKKNFRKEPMCNSVASSSTLNNSLTTSHLRYPDKSLQSCGSVLNNLVNLHRFWSDRRTQNYLVTDPEEIERLRKRKKMIDLGIIGKLAFGPSLACPYLLPVYRLFARRATSNYYMVNRDLMKQRLQEGYVLKEIIGYAVSAQHLCGASMPMYEFYAKNSGIIQVEPATAIGALDGMYGNLSWQGIPNPFIGAEQAELVTYHNLYRADFTAQNTECFRGWQNKFARIAQQLANTCQRVRPDNITYGISFSNITTKEVSPINFVQDIWQDFQNIYTYNDDKCNTADNDRCINGKQMFWYQAEHLGCGRAKCGDSDFGVCVYTYKANFHNRPFLYYPGSGPCIFCSSKKSSCITNLCCARGSSGFDSCGSQPSELIPLVRLYNQPMSRNVLDTADYRILLWQITSGTTDLGIIGKVAKFNDESCPFLKPIYQLYSFHFNSNYYVIDKNLLKQRIADGWVPQGKIGYAVNGENVCNATIPIYEFFNSRYGILQVQNTTDIADLLARRKYPEYIWHGVSFWIWEGITLPRAHLFEFFGATDSAVPCAMLLDIAASLRNVIYNRKSKDLTLQLIFFDGEESFREWSDTDSLYGSRYMVKELEKRPYPQYYSPRSRDLDRIDLFVLLDLIGAKGSTFYYHHPYSVLNAYTVLPETERQLKAYQNCIYDLPTIFHDLMINTFIQDDHLPFLEKGVRTLHLIATPFPSEWHTVKDNEEILHFPTIHNILSILRVFTAKLIILIKKRLDNLFKRIANIPEAFLRDQQRGEVDFTFEQRLNIVRSTYEQRPVKFLSKYSIYIDKGEVDLFEPNSDQTMEYHIERIKNSGTNEAAFRIKNRRFSKLKELISEGTYFSDREMRQRDPWLYYHMIGRHLTENESKALFHSQNSQYKFNETKKTETTISDEEKERLRKEFVSIMHESFLEGRDKEFDYSEVDENSKYDDYVRINQDAEDKYFEDSDD</sequence>
<feature type="domain" description="SCP" evidence="7">
    <location>
        <begin position="30"/>
        <end position="161"/>
    </location>
</feature>
<dbReference type="Pfam" id="PF09747">
    <property type="entry name" value="CCD97-like_C"/>
    <property type="match status" value="1"/>
</dbReference>
<dbReference type="EMBL" id="JYDV01000067">
    <property type="protein sequence ID" value="KRZ36777.1"/>
    <property type="molecule type" value="Genomic_DNA"/>
</dbReference>
<dbReference type="PANTHER" id="PTHR12283">
    <property type="entry name" value="GLUTAMINYL-PEPTIDE CYCLOTRANSFERASE"/>
    <property type="match status" value="1"/>
</dbReference>
<reference evidence="8 9" key="1">
    <citation type="submission" date="2015-01" db="EMBL/GenBank/DDBJ databases">
        <title>Evolution of Trichinella species and genotypes.</title>
        <authorList>
            <person name="Korhonen P.K."/>
            <person name="Edoardo P."/>
            <person name="Giuseppe L.R."/>
            <person name="Gasser R.B."/>
        </authorList>
    </citation>
    <scope>NUCLEOTIDE SEQUENCE [LARGE SCALE GENOMIC DNA]</scope>
    <source>
        <strain evidence="8">ISS176</strain>
    </source>
</reference>
<dbReference type="InterPro" id="IPR040233">
    <property type="entry name" value="CCD97-like_C"/>
</dbReference>
<accession>A0A0V1JP87</accession>
<evidence type="ECO:0000256" key="4">
    <source>
        <dbReference type="ARBA" id="ARBA00022679"/>
    </source>
</evidence>
<dbReference type="Pfam" id="PF00188">
    <property type="entry name" value="CAP"/>
    <property type="match status" value="2"/>
</dbReference>
<comment type="catalytic activity">
    <reaction evidence="1">
        <text>N-terminal L-glutaminyl-[peptide] = N-terminal 5-oxo-L-prolyl-[peptide] + NH4(+)</text>
        <dbReference type="Rhea" id="RHEA:23652"/>
        <dbReference type="Rhea" id="RHEA-COMP:11736"/>
        <dbReference type="Rhea" id="RHEA-COMP:11846"/>
        <dbReference type="ChEBI" id="CHEBI:28938"/>
        <dbReference type="ChEBI" id="CHEBI:64722"/>
        <dbReference type="ChEBI" id="CHEBI:87215"/>
        <dbReference type="EC" id="2.3.2.5"/>
    </reaction>
</comment>
<dbReference type="InterPro" id="IPR014044">
    <property type="entry name" value="CAP_dom"/>
</dbReference>
<gene>
    <name evidence="8" type="primary">Qpctl</name>
    <name evidence="8" type="ORF">T4C_6183</name>
</gene>
<dbReference type="SMART" id="SM00198">
    <property type="entry name" value="SCP"/>
    <property type="match status" value="2"/>
</dbReference>
<comment type="caution">
    <text evidence="8">The sequence shown here is derived from an EMBL/GenBank/DDBJ whole genome shotgun (WGS) entry which is preliminary data.</text>
</comment>
<name>A0A0V1JP87_TRIPS</name>
<dbReference type="Pfam" id="PF04389">
    <property type="entry name" value="Peptidase_M28"/>
    <property type="match status" value="1"/>
</dbReference>
<dbReference type="InterPro" id="IPR035940">
    <property type="entry name" value="CAP_sf"/>
</dbReference>
<dbReference type="GO" id="GO:0008270">
    <property type="term" value="F:zinc ion binding"/>
    <property type="evidence" value="ECO:0007669"/>
    <property type="project" value="TreeGrafter"/>
</dbReference>